<evidence type="ECO:0000313" key="9">
    <source>
        <dbReference type="Proteomes" id="UP001208570"/>
    </source>
</evidence>
<name>A0AAD9J1T9_9ANNE</name>
<proteinExistence type="inferred from homology"/>
<evidence type="ECO:0000256" key="2">
    <source>
        <dbReference type="ARBA" id="ARBA00022670"/>
    </source>
</evidence>
<dbReference type="SUPFAM" id="SSF54001">
    <property type="entry name" value="Cysteine proteinases"/>
    <property type="match status" value="1"/>
</dbReference>
<accession>A0AAD9J1T9</accession>
<dbReference type="EMBL" id="JAODUP010000711">
    <property type="protein sequence ID" value="KAK2145002.1"/>
    <property type="molecule type" value="Genomic_DNA"/>
</dbReference>
<organism evidence="8 9">
    <name type="scientific">Paralvinella palmiformis</name>
    <dbReference type="NCBI Taxonomy" id="53620"/>
    <lineage>
        <taxon>Eukaryota</taxon>
        <taxon>Metazoa</taxon>
        <taxon>Spiralia</taxon>
        <taxon>Lophotrochozoa</taxon>
        <taxon>Annelida</taxon>
        <taxon>Polychaeta</taxon>
        <taxon>Sedentaria</taxon>
        <taxon>Canalipalpata</taxon>
        <taxon>Terebellida</taxon>
        <taxon>Terebelliformia</taxon>
        <taxon>Alvinellidae</taxon>
        <taxon>Paralvinella</taxon>
    </lineage>
</organism>
<evidence type="ECO:0000313" key="8">
    <source>
        <dbReference type="EMBL" id="KAK2145002.1"/>
    </source>
</evidence>
<dbReference type="PROSITE" id="PS00139">
    <property type="entry name" value="THIOL_PROTEASE_CYS"/>
    <property type="match status" value="1"/>
</dbReference>
<evidence type="ECO:0000256" key="4">
    <source>
        <dbReference type="ARBA" id="ARBA00022807"/>
    </source>
</evidence>
<comment type="caution">
    <text evidence="8">The sequence shown here is derived from an EMBL/GenBank/DDBJ whole genome shotgun (WGS) entry which is preliminary data.</text>
</comment>
<evidence type="ECO:0000256" key="5">
    <source>
        <dbReference type="PIRSR" id="PIRSR622684-1"/>
    </source>
</evidence>
<reference evidence="8" key="1">
    <citation type="journal article" date="2023" name="Mol. Biol. Evol.">
        <title>Third-Generation Sequencing Reveals the Adaptive Role of the Epigenome in Three Deep-Sea Polychaetes.</title>
        <authorList>
            <person name="Perez M."/>
            <person name="Aroh O."/>
            <person name="Sun Y."/>
            <person name="Lan Y."/>
            <person name="Juniper S.K."/>
            <person name="Young C.R."/>
            <person name="Angers B."/>
            <person name="Qian P.Y."/>
        </authorList>
    </citation>
    <scope>NUCLEOTIDE SEQUENCE</scope>
    <source>
        <strain evidence="8">P08H-3</strain>
    </source>
</reference>
<dbReference type="InterPro" id="IPR001300">
    <property type="entry name" value="Peptidase_C2_calpain_cat"/>
</dbReference>
<comment type="similarity">
    <text evidence="1">Belongs to the peptidase C2 family.</text>
</comment>
<dbReference type="InterPro" id="IPR038765">
    <property type="entry name" value="Papain-like_cys_pep_sf"/>
</dbReference>
<dbReference type="GO" id="GO:0004198">
    <property type="term" value="F:calcium-dependent cysteine-type endopeptidase activity"/>
    <property type="evidence" value="ECO:0007669"/>
    <property type="project" value="InterPro"/>
</dbReference>
<dbReference type="GO" id="GO:0005737">
    <property type="term" value="C:cytoplasm"/>
    <property type="evidence" value="ECO:0007669"/>
    <property type="project" value="TreeGrafter"/>
</dbReference>
<dbReference type="PANTHER" id="PTHR10183">
    <property type="entry name" value="CALPAIN"/>
    <property type="match status" value="1"/>
</dbReference>
<dbReference type="Proteomes" id="UP001208570">
    <property type="component" value="Unassembled WGS sequence"/>
</dbReference>
<dbReference type="Gene3D" id="3.90.70.10">
    <property type="entry name" value="Cysteine proteinases"/>
    <property type="match status" value="1"/>
</dbReference>
<dbReference type="CDD" id="cd00044">
    <property type="entry name" value="CysPc"/>
    <property type="match status" value="1"/>
</dbReference>
<dbReference type="SMART" id="SM00230">
    <property type="entry name" value="CysPc"/>
    <property type="match status" value="1"/>
</dbReference>
<sequence length="344" mass="39476">MSTRKYTRGWKPRFNPATDNFFGRSTIRDTGRGSIGQDGIPSKYEVLEMQSFEELVRECLRNRTLWEDPDFPPCDESMYFENRPPCGDVVWRRPGDICDNPQMFVEGASRMDVMQGVLGDCWLLAAVSCLATNDKLLHKIIPGKQNFDRHYAGVFRFMFWQYGRWVEVLIDDRLPTCGGLLIYMHSGEKNEFWSALLEKAYAKLNGCYENLSGGLTSEALTDFTGGISERFKLREDTPPDLFNIMLKATFKGAMMSCHIEATDDKIEAKLDNGLIIGHAYSITDVRYIETSFSSDKIPLVRIRNPWGDSHEWKGAWSDDSEEWNTVSQKEKDSLGLRYEHDGEF</sequence>
<keyword evidence="3 6" id="KW-0378">Hydrolase</keyword>
<dbReference type="InterPro" id="IPR022684">
    <property type="entry name" value="Calpain_cysteine_protease"/>
</dbReference>
<dbReference type="AlphaFoldDB" id="A0AAD9J1T9"/>
<evidence type="ECO:0000259" key="7">
    <source>
        <dbReference type="PROSITE" id="PS50203"/>
    </source>
</evidence>
<dbReference type="InterPro" id="IPR000169">
    <property type="entry name" value="Pept_cys_AS"/>
</dbReference>
<dbReference type="FunFam" id="3.90.70.10:FF:000114">
    <property type="entry name" value="Calpain a"/>
    <property type="match status" value="1"/>
</dbReference>
<dbReference type="PRINTS" id="PR00704">
    <property type="entry name" value="CALPAIN"/>
</dbReference>
<dbReference type="PROSITE" id="PS50203">
    <property type="entry name" value="CALPAIN_CAT"/>
    <property type="match status" value="1"/>
</dbReference>
<keyword evidence="2 6" id="KW-0645">Protease</keyword>
<feature type="domain" description="Calpain catalytic" evidence="7">
    <location>
        <begin position="65"/>
        <end position="344"/>
    </location>
</feature>
<feature type="active site" evidence="5 6">
    <location>
        <position position="304"/>
    </location>
</feature>
<feature type="active site" evidence="5 6">
    <location>
        <position position="278"/>
    </location>
</feature>
<gene>
    <name evidence="8" type="ORF">LSH36_711g00022</name>
</gene>
<dbReference type="PANTHER" id="PTHR10183:SF433">
    <property type="entry name" value="CALPAIN-A-RELATED"/>
    <property type="match status" value="1"/>
</dbReference>
<keyword evidence="4 6" id="KW-0788">Thiol protease</keyword>
<evidence type="ECO:0000256" key="6">
    <source>
        <dbReference type="PROSITE-ProRule" id="PRU00239"/>
    </source>
</evidence>
<protein>
    <recommendedName>
        <fullName evidence="7">Calpain catalytic domain-containing protein</fullName>
    </recommendedName>
</protein>
<keyword evidence="9" id="KW-1185">Reference proteome</keyword>
<feature type="active site" evidence="5 6">
    <location>
        <position position="121"/>
    </location>
</feature>
<evidence type="ECO:0000256" key="1">
    <source>
        <dbReference type="ARBA" id="ARBA00007623"/>
    </source>
</evidence>
<evidence type="ECO:0000256" key="3">
    <source>
        <dbReference type="ARBA" id="ARBA00022801"/>
    </source>
</evidence>
<dbReference type="GO" id="GO:0006508">
    <property type="term" value="P:proteolysis"/>
    <property type="evidence" value="ECO:0007669"/>
    <property type="project" value="UniProtKB-KW"/>
</dbReference>
<dbReference type="Pfam" id="PF00648">
    <property type="entry name" value="Peptidase_C2"/>
    <property type="match status" value="1"/>
</dbReference>